<reference evidence="2" key="1">
    <citation type="submission" date="2010-08" db="EMBL/GenBank/DDBJ databases">
        <authorList>
            <consortium name="Caenorhabditis japonica Sequencing Consortium"/>
            <person name="Wilson R.K."/>
        </authorList>
    </citation>
    <scope>NUCLEOTIDE SEQUENCE [LARGE SCALE GENOMIC DNA]</scope>
    <source>
        <strain evidence="2">DF5081</strain>
    </source>
</reference>
<proteinExistence type="predicted"/>
<dbReference type="Proteomes" id="UP000005237">
    <property type="component" value="Unassembled WGS sequence"/>
</dbReference>
<dbReference type="AlphaFoldDB" id="A0A8R1IM90"/>
<accession>A0A8R1IM90</accession>
<sequence length="105" mass="12636">MDGRKNFPAQFFNFLRYHVCDMRKCVIMNQLSGRRIHCLTTKSFIDMIKLTSVEIRSGRLTRFEEFKIKETFTDQLRFRVNDNAQTRNIMIYVLKAMFNNPFLNN</sequence>
<organism evidence="1 2">
    <name type="scientific">Caenorhabditis japonica</name>
    <dbReference type="NCBI Taxonomy" id="281687"/>
    <lineage>
        <taxon>Eukaryota</taxon>
        <taxon>Metazoa</taxon>
        <taxon>Ecdysozoa</taxon>
        <taxon>Nematoda</taxon>
        <taxon>Chromadorea</taxon>
        <taxon>Rhabditida</taxon>
        <taxon>Rhabditina</taxon>
        <taxon>Rhabditomorpha</taxon>
        <taxon>Rhabditoidea</taxon>
        <taxon>Rhabditidae</taxon>
        <taxon>Peloderinae</taxon>
        <taxon>Caenorhabditis</taxon>
    </lineage>
</organism>
<reference evidence="1" key="2">
    <citation type="submission" date="2022-06" db="UniProtKB">
        <authorList>
            <consortium name="EnsemblMetazoa"/>
        </authorList>
    </citation>
    <scope>IDENTIFICATION</scope>
    <source>
        <strain evidence="1">DF5081</strain>
    </source>
</reference>
<protein>
    <submittedName>
        <fullName evidence="1">Uncharacterized protein</fullName>
    </submittedName>
</protein>
<name>A0A8R1IM90_CAEJA</name>
<evidence type="ECO:0000313" key="2">
    <source>
        <dbReference type="Proteomes" id="UP000005237"/>
    </source>
</evidence>
<keyword evidence="2" id="KW-1185">Reference proteome</keyword>
<evidence type="ECO:0000313" key="1">
    <source>
        <dbReference type="EnsemblMetazoa" id="CJA36779.1"/>
    </source>
</evidence>
<dbReference type="EnsemblMetazoa" id="CJA36779.1">
    <property type="protein sequence ID" value="CJA36779.1"/>
    <property type="gene ID" value="WBGene00212626"/>
</dbReference>